<feature type="compositionally biased region" description="Low complexity" evidence="4">
    <location>
        <begin position="442"/>
        <end position="452"/>
    </location>
</feature>
<dbReference type="PANTHER" id="PTHR30481">
    <property type="entry name" value="DNA ADENINE METHYLASE"/>
    <property type="match status" value="1"/>
</dbReference>
<reference evidence="6 7" key="1">
    <citation type="submission" date="2022-11" db="EMBL/GenBank/DDBJ databases">
        <title>Minimal conservation of predation-associated metabolite biosynthetic gene clusters underscores biosynthetic potential of Myxococcota including descriptions for ten novel species: Archangium lansinium sp. nov., Myxococcus landrumus sp. nov., Nannocystis bai.</title>
        <authorList>
            <person name="Ahearne A."/>
            <person name="Stevens C."/>
            <person name="Dowd S."/>
        </authorList>
    </citation>
    <scope>NUCLEOTIDE SEQUENCE [LARGE SCALE GENOMIC DNA]</scope>
    <source>
        <strain evidence="6 7">NCWAL01</strain>
    </source>
</reference>
<feature type="domain" description="Phage-like element PBSX protein XkdF" evidence="5">
    <location>
        <begin position="319"/>
        <end position="427"/>
    </location>
</feature>
<dbReference type="EMBL" id="JAQNDM010000002">
    <property type="protein sequence ID" value="MDC0714257.1"/>
    <property type="molecule type" value="Genomic_DNA"/>
</dbReference>
<dbReference type="RefSeq" id="WP_272144830.1">
    <property type="nucleotide sequence ID" value="NZ_JAQNDM010000002.1"/>
</dbReference>
<keyword evidence="7" id="KW-1185">Reference proteome</keyword>
<keyword evidence="1" id="KW-0489">Methyltransferase</keyword>
<keyword evidence="2" id="KW-0808">Transferase</keyword>
<gene>
    <name evidence="6" type="ORF">POL68_37695</name>
</gene>
<dbReference type="Proteomes" id="UP001221838">
    <property type="component" value="Unassembled WGS sequence"/>
</dbReference>
<dbReference type="InterPro" id="IPR029063">
    <property type="entry name" value="SAM-dependent_MTases_sf"/>
</dbReference>
<sequence length="452" mass="49662">MGDALSKALARARHVLESSLQGGEPVEKTIWGSPAGKKRLAKRLVAMLPAHKTYVEPFAGSAAVLFEKAASDVEAINDADTEIADAYRLLQKLTPADLAKLKKLPWVGDEKTFKSLFDAKPKGDLERLHRFLYLTHFSYGKLRGRSFSPSSAGIEAKTLARIEQFAPRLKHVKVYGGDYERVVRKYDGKDTVFFLDPPYPGYNVDVGEGQFDEERFYGVLKSLKGRWLMTYGIRGKLPGMLKGSGFLVKRIRTPRTIAAMRGVGGSSVLTQLLVSNYQPAAKALEGGPDFTVDDWQPEKSPDTASFLATKPLLKGVEPEDERYVLGVVLEPETVDAQGDLYSAAEIRQAAHRFMEEFGGLGLMHQMRVNGHVKVLESYLAPVDFNLGEVPVRKGTWLLAVRVLSDELWGRVKDGQLTGFSIGGTARRLPESSPTTEPPPSDTPAADSQPEAA</sequence>
<dbReference type="Pfam" id="PF14550">
    <property type="entry name" value="Peptidase_S78_2"/>
    <property type="match status" value="1"/>
</dbReference>
<keyword evidence="3" id="KW-0949">S-adenosyl-L-methionine</keyword>
<accession>A0ABT5DPF2</accession>
<dbReference type="InterPro" id="IPR027924">
    <property type="entry name" value="XkdF"/>
</dbReference>
<evidence type="ECO:0000313" key="7">
    <source>
        <dbReference type="Proteomes" id="UP001221838"/>
    </source>
</evidence>
<dbReference type="Pfam" id="PF02086">
    <property type="entry name" value="MethyltransfD12"/>
    <property type="match status" value="1"/>
</dbReference>
<dbReference type="InterPro" id="IPR012327">
    <property type="entry name" value="MeTrfase_D12"/>
</dbReference>
<dbReference type="Gene3D" id="3.40.50.150">
    <property type="entry name" value="Vaccinia Virus protein VP39"/>
    <property type="match status" value="2"/>
</dbReference>
<evidence type="ECO:0000256" key="3">
    <source>
        <dbReference type="ARBA" id="ARBA00022691"/>
    </source>
</evidence>
<dbReference type="SUPFAM" id="SSF53335">
    <property type="entry name" value="S-adenosyl-L-methionine-dependent methyltransferases"/>
    <property type="match status" value="1"/>
</dbReference>
<name>A0ABT5DPF2_9BACT</name>
<evidence type="ECO:0000256" key="4">
    <source>
        <dbReference type="SAM" id="MobiDB-lite"/>
    </source>
</evidence>
<evidence type="ECO:0000256" key="2">
    <source>
        <dbReference type="ARBA" id="ARBA00022679"/>
    </source>
</evidence>
<evidence type="ECO:0000256" key="1">
    <source>
        <dbReference type="ARBA" id="ARBA00022603"/>
    </source>
</evidence>
<evidence type="ECO:0000259" key="5">
    <source>
        <dbReference type="Pfam" id="PF14550"/>
    </source>
</evidence>
<feature type="region of interest" description="Disordered" evidence="4">
    <location>
        <begin position="421"/>
        <end position="452"/>
    </location>
</feature>
<proteinExistence type="predicted"/>
<organism evidence="6 7">
    <name type="scientific">Stigmatella ashevillensis</name>
    <dbReference type="NCBI Taxonomy" id="2995309"/>
    <lineage>
        <taxon>Bacteria</taxon>
        <taxon>Pseudomonadati</taxon>
        <taxon>Myxococcota</taxon>
        <taxon>Myxococcia</taxon>
        <taxon>Myxococcales</taxon>
        <taxon>Cystobacterineae</taxon>
        <taxon>Archangiaceae</taxon>
        <taxon>Stigmatella</taxon>
    </lineage>
</organism>
<protein>
    <submittedName>
        <fullName evidence="6">XkdF-like putative serine protease domain-containing protein</fullName>
    </submittedName>
</protein>
<evidence type="ECO:0000313" key="6">
    <source>
        <dbReference type="EMBL" id="MDC0714257.1"/>
    </source>
</evidence>
<comment type="caution">
    <text evidence="6">The sequence shown here is derived from an EMBL/GenBank/DDBJ whole genome shotgun (WGS) entry which is preliminary data.</text>
</comment>